<reference evidence="4 5" key="1">
    <citation type="submission" date="2019-11" db="EMBL/GenBank/DDBJ databases">
        <title>Whole-genome sequence of the anaerobic purple sulfur bacterium Allochromatium palmeri DSM 15591.</title>
        <authorList>
            <person name="Kyndt J.A."/>
            <person name="Meyer T.E."/>
        </authorList>
    </citation>
    <scope>NUCLEOTIDE SEQUENCE [LARGE SCALE GENOMIC DNA]</scope>
    <source>
        <strain evidence="4 5">DSM 15591</strain>
    </source>
</reference>
<dbReference type="InterPro" id="IPR050811">
    <property type="entry name" value="Phosphate_ABC_transporter"/>
</dbReference>
<keyword evidence="1 2" id="KW-0732">Signal</keyword>
<feature type="chain" id="PRO_5026766633" evidence="2">
    <location>
        <begin position="24"/>
        <end position="347"/>
    </location>
</feature>
<evidence type="ECO:0000313" key="5">
    <source>
        <dbReference type="Proteomes" id="UP000434044"/>
    </source>
</evidence>
<dbReference type="AlphaFoldDB" id="A0A6N8E8E8"/>
<dbReference type="PANTHER" id="PTHR30570:SF1">
    <property type="entry name" value="PHOSPHATE-BINDING PROTEIN PSTS"/>
    <property type="match status" value="1"/>
</dbReference>
<feature type="domain" description="PBP" evidence="3">
    <location>
        <begin position="19"/>
        <end position="308"/>
    </location>
</feature>
<name>A0A6N8E8E8_9GAMM</name>
<sequence>MNKTLIAAAVTLAATTLSTQAMARDTINIVGSSTVFPFSTAVAETFGRTTSFKTPKVESTGTGGGMKLFCGGVGVDYPDITNASRAMKASEFDACQEAGVKEITEVKIGYDGIAIANSKSAGAWDMTLKDIYLALAKDVPDGKGGFMANPYQTWKDVNADFPEIKIEVLGPPPTSGTRDAFVELAMEGGCNSIPEIKELKKTDKDKHKAVCHGIREDGAYIEAGENDNLIVQKLVSNPSALGIFGYSFLDQNADKVQGAKIDGVEPTYDSISDGSYPVSRSIYFYVKKAHVGTIPGIEEFVTEFTSDKAWGPEGYLADKGLIALPDDERAAVAEAAQSLKPMEKPAN</sequence>
<comment type="caution">
    <text evidence="4">The sequence shown here is derived from an EMBL/GenBank/DDBJ whole genome shotgun (WGS) entry which is preliminary data.</text>
</comment>
<dbReference type="EMBL" id="WNKT01000002">
    <property type="protein sequence ID" value="MTW19821.1"/>
    <property type="molecule type" value="Genomic_DNA"/>
</dbReference>
<dbReference type="PANTHER" id="PTHR30570">
    <property type="entry name" value="PERIPLASMIC PHOSPHATE BINDING COMPONENT OF PHOSPHATE ABC TRANSPORTER"/>
    <property type="match status" value="1"/>
</dbReference>
<protein>
    <submittedName>
        <fullName evidence="4">Phosphate ABC transporter substrate-binding protein</fullName>
    </submittedName>
</protein>
<dbReference type="Proteomes" id="UP000434044">
    <property type="component" value="Unassembled WGS sequence"/>
</dbReference>
<evidence type="ECO:0000259" key="3">
    <source>
        <dbReference type="Pfam" id="PF12849"/>
    </source>
</evidence>
<keyword evidence="5" id="KW-1185">Reference proteome</keyword>
<accession>A0A6N8E8E8</accession>
<dbReference type="SUPFAM" id="SSF53850">
    <property type="entry name" value="Periplasmic binding protein-like II"/>
    <property type="match status" value="1"/>
</dbReference>
<dbReference type="Pfam" id="PF12849">
    <property type="entry name" value="PBP_like_2"/>
    <property type="match status" value="1"/>
</dbReference>
<evidence type="ECO:0000313" key="4">
    <source>
        <dbReference type="EMBL" id="MTW19821.1"/>
    </source>
</evidence>
<feature type="signal peptide" evidence="2">
    <location>
        <begin position="1"/>
        <end position="23"/>
    </location>
</feature>
<evidence type="ECO:0000256" key="2">
    <source>
        <dbReference type="SAM" id="SignalP"/>
    </source>
</evidence>
<dbReference type="Gene3D" id="3.40.190.10">
    <property type="entry name" value="Periplasmic binding protein-like II"/>
    <property type="match status" value="2"/>
</dbReference>
<gene>
    <name evidence="4" type="ORF">GJ668_01790</name>
</gene>
<dbReference type="InterPro" id="IPR024370">
    <property type="entry name" value="PBP_domain"/>
</dbReference>
<proteinExistence type="predicted"/>
<dbReference type="CDD" id="cd13654">
    <property type="entry name" value="PBP2_phosphate_like_2"/>
    <property type="match status" value="1"/>
</dbReference>
<dbReference type="RefSeq" id="WP_155448403.1">
    <property type="nucleotide sequence ID" value="NZ_WNKT01000002.1"/>
</dbReference>
<organism evidence="4 5">
    <name type="scientific">Allochromatium palmeri</name>
    <dbReference type="NCBI Taxonomy" id="231048"/>
    <lineage>
        <taxon>Bacteria</taxon>
        <taxon>Pseudomonadati</taxon>
        <taxon>Pseudomonadota</taxon>
        <taxon>Gammaproteobacteria</taxon>
        <taxon>Chromatiales</taxon>
        <taxon>Chromatiaceae</taxon>
        <taxon>Allochromatium</taxon>
    </lineage>
</organism>
<dbReference type="OrthoDB" id="9765713at2"/>
<evidence type="ECO:0000256" key="1">
    <source>
        <dbReference type="ARBA" id="ARBA00022729"/>
    </source>
</evidence>